<protein>
    <submittedName>
        <fullName evidence="2">Membrane protein</fullName>
    </submittedName>
</protein>
<organism evidence="2 3">
    <name type="scientific">Mycolicibacterium canariasense</name>
    <name type="common">Mycobacterium canariasense</name>
    <dbReference type="NCBI Taxonomy" id="228230"/>
    <lineage>
        <taxon>Bacteria</taxon>
        <taxon>Bacillati</taxon>
        <taxon>Actinomycetota</taxon>
        <taxon>Actinomycetes</taxon>
        <taxon>Mycobacteriales</taxon>
        <taxon>Mycobacteriaceae</taxon>
        <taxon>Mycolicibacterium</taxon>
    </lineage>
</organism>
<name>A0A117I9V8_MYCCR</name>
<dbReference type="AlphaFoldDB" id="A0A117I9V8"/>
<dbReference type="Proteomes" id="UP000069443">
    <property type="component" value="Unassembled WGS sequence"/>
</dbReference>
<dbReference type="STRING" id="228230.RMCC_2368"/>
<keyword evidence="1" id="KW-1133">Transmembrane helix</keyword>
<keyword evidence="1" id="KW-0472">Membrane</keyword>
<reference evidence="3" key="1">
    <citation type="journal article" date="2016" name="Genome Announc.">
        <title>Draft Genome Sequences of Five Rapidly Growing Mycobacterium Species, M. thermoresistibile, M. fortuitum subsp. acetamidolyticum, M. canariasense, M. brisbanense, and M. novocastrense.</title>
        <authorList>
            <person name="Katahira K."/>
            <person name="Ogura Y."/>
            <person name="Gotoh Y."/>
            <person name="Hayashi T."/>
        </authorList>
    </citation>
    <scope>NUCLEOTIDE SEQUENCE [LARGE SCALE GENOMIC DNA]</scope>
    <source>
        <strain evidence="3">JCM15298</strain>
    </source>
</reference>
<dbReference type="RefSeq" id="WP_234811775.1">
    <property type="nucleotide sequence ID" value="NZ_BCSY01000036.1"/>
</dbReference>
<evidence type="ECO:0000313" key="2">
    <source>
        <dbReference type="EMBL" id="GAS95402.1"/>
    </source>
</evidence>
<gene>
    <name evidence="2" type="ORF">RMCC_2368</name>
</gene>
<comment type="caution">
    <text evidence="2">The sequence shown here is derived from an EMBL/GenBank/DDBJ whole genome shotgun (WGS) entry which is preliminary data.</text>
</comment>
<reference evidence="3" key="2">
    <citation type="submission" date="2016-02" db="EMBL/GenBank/DDBJ databases">
        <title>Draft genome sequence of five rapidly growing Mycobacterium species.</title>
        <authorList>
            <person name="Katahira K."/>
            <person name="Gotou Y."/>
            <person name="Iida K."/>
            <person name="Ogura Y."/>
            <person name="Hayashi T."/>
        </authorList>
    </citation>
    <scope>NUCLEOTIDE SEQUENCE [LARGE SCALE GENOMIC DNA]</scope>
    <source>
        <strain evidence="3">JCM15298</strain>
    </source>
</reference>
<feature type="transmembrane region" description="Helical" evidence="1">
    <location>
        <begin position="50"/>
        <end position="68"/>
    </location>
</feature>
<dbReference type="EMBL" id="BCSY01000036">
    <property type="protein sequence ID" value="GAS95402.1"/>
    <property type="molecule type" value="Genomic_DNA"/>
</dbReference>
<keyword evidence="3" id="KW-1185">Reference proteome</keyword>
<proteinExistence type="predicted"/>
<feature type="transmembrane region" description="Helical" evidence="1">
    <location>
        <begin position="12"/>
        <end position="38"/>
    </location>
</feature>
<accession>A0A117I9V8</accession>
<evidence type="ECO:0000256" key="1">
    <source>
        <dbReference type="SAM" id="Phobius"/>
    </source>
</evidence>
<sequence length="79" mass="8164">MAMLSGLAPWIVYWMLVGNVASWIAASVALAVAVAAAVIGRIGGHAARPLEAAAVVTFAVLTLLSVTVDPEPWTAGRRH</sequence>
<evidence type="ECO:0000313" key="3">
    <source>
        <dbReference type="Proteomes" id="UP000069443"/>
    </source>
</evidence>
<keyword evidence="1" id="KW-0812">Transmembrane</keyword>